<feature type="compositionally biased region" description="Low complexity" evidence="1">
    <location>
        <begin position="1"/>
        <end position="13"/>
    </location>
</feature>
<sequence length="197" mass="20678">MSTSPAPSSASPSSEDEEGTTIPESAMLRPEDLGGANRLANAGRQDEFLRPPRPCGKGGASDAQRLAAARVHYAVTDEDLTGRKVPVAGLFELVMTFRPGGAQAYQAEVLEELGRCPTGEGDRRWGLDSSGDVLRLFVDRPVQYADTPGRQKVPVLVARTGDVVVVLADTGYETGDGDPALLSAVLDKALARAASAD</sequence>
<evidence type="ECO:0000313" key="3">
    <source>
        <dbReference type="Proteomes" id="UP000619260"/>
    </source>
</evidence>
<name>A0A8J3YDH5_9ACTN</name>
<comment type="caution">
    <text evidence="2">The sequence shown here is derived from an EMBL/GenBank/DDBJ whole genome shotgun (WGS) entry which is preliminary data.</text>
</comment>
<gene>
    <name evidence="2" type="ORF">Val02_00100</name>
</gene>
<protein>
    <submittedName>
        <fullName evidence="2">Uncharacterized protein</fullName>
    </submittedName>
</protein>
<evidence type="ECO:0000256" key="1">
    <source>
        <dbReference type="SAM" id="MobiDB-lite"/>
    </source>
</evidence>
<reference evidence="2" key="1">
    <citation type="submission" date="2021-01" db="EMBL/GenBank/DDBJ databases">
        <title>Whole genome shotgun sequence of Virgisporangium aliadipatigenens NBRC 105644.</title>
        <authorList>
            <person name="Komaki H."/>
            <person name="Tamura T."/>
        </authorList>
    </citation>
    <scope>NUCLEOTIDE SEQUENCE</scope>
    <source>
        <strain evidence="2">NBRC 105644</strain>
    </source>
</reference>
<dbReference type="EMBL" id="BOPF01000001">
    <property type="protein sequence ID" value="GIJ43124.1"/>
    <property type="molecule type" value="Genomic_DNA"/>
</dbReference>
<feature type="region of interest" description="Disordered" evidence="1">
    <location>
        <begin position="1"/>
        <end position="61"/>
    </location>
</feature>
<evidence type="ECO:0000313" key="2">
    <source>
        <dbReference type="EMBL" id="GIJ43124.1"/>
    </source>
</evidence>
<keyword evidence="3" id="KW-1185">Reference proteome</keyword>
<proteinExistence type="predicted"/>
<organism evidence="2 3">
    <name type="scientific">Virgisporangium aliadipatigenens</name>
    <dbReference type="NCBI Taxonomy" id="741659"/>
    <lineage>
        <taxon>Bacteria</taxon>
        <taxon>Bacillati</taxon>
        <taxon>Actinomycetota</taxon>
        <taxon>Actinomycetes</taxon>
        <taxon>Micromonosporales</taxon>
        <taxon>Micromonosporaceae</taxon>
        <taxon>Virgisporangium</taxon>
    </lineage>
</organism>
<dbReference type="Proteomes" id="UP000619260">
    <property type="component" value="Unassembled WGS sequence"/>
</dbReference>
<accession>A0A8J3YDH5</accession>
<dbReference type="AlphaFoldDB" id="A0A8J3YDH5"/>